<dbReference type="EMBL" id="QEKK01000015">
    <property type="protein sequence ID" value="PVY46469.1"/>
    <property type="molecule type" value="Genomic_DNA"/>
</dbReference>
<dbReference type="AlphaFoldDB" id="A0A2U1BCT8"/>
<evidence type="ECO:0000313" key="2">
    <source>
        <dbReference type="EMBL" id="PVY46469.1"/>
    </source>
</evidence>
<dbReference type="PROSITE" id="PS51257">
    <property type="entry name" value="PROKAR_LIPOPROTEIN"/>
    <property type="match status" value="1"/>
</dbReference>
<evidence type="ECO:0000256" key="1">
    <source>
        <dbReference type="SAM" id="SignalP"/>
    </source>
</evidence>
<dbReference type="GeneID" id="93229983"/>
<comment type="caution">
    <text evidence="2">The sequence shown here is derived from an EMBL/GenBank/DDBJ whole genome shotgun (WGS) entry which is preliminary data.</text>
</comment>
<gene>
    <name evidence="2" type="ORF">C7373_11517</name>
</gene>
<protein>
    <recommendedName>
        <fullName evidence="4">Lipoprotein</fullName>
    </recommendedName>
</protein>
<organism evidence="2 3">
    <name type="scientific">Intestinimonas butyriciproducens</name>
    <dbReference type="NCBI Taxonomy" id="1297617"/>
    <lineage>
        <taxon>Bacteria</taxon>
        <taxon>Bacillati</taxon>
        <taxon>Bacillota</taxon>
        <taxon>Clostridia</taxon>
        <taxon>Eubacteriales</taxon>
        <taxon>Intestinimonas</taxon>
    </lineage>
</organism>
<feature type="chain" id="PRO_5038464120" description="Lipoprotein" evidence="1">
    <location>
        <begin position="22"/>
        <end position="262"/>
    </location>
</feature>
<dbReference type="Proteomes" id="UP000245778">
    <property type="component" value="Unassembled WGS sequence"/>
</dbReference>
<evidence type="ECO:0008006" key="4">
    <source>
        <dbReference type="Google" id="ProtNLM"/>
    </source>
</evidence>
<feature type="signal peptide" evidence="1">
    <location>
        <begin position="1"/>
        <end position="21"/>
    </location>
</feature>
<sequence length="262" mass="30514">MRKLLVALCIVLFLTSCGSNSVNYEWYQGRYYSDVENSNHWISFYEAEEGLYVSVPSYSFRVEQPEVIENKEYGTVLRYRYNEENGRFDFIIDYMVERDEIIVLYTNYTYQSSKAVDYSGVYAYNDTLTNNSERNSLNNPKESEQLFYDGQRFECFETEGGEDLILTIRLFYENQGEAPSAYKGELSNGVEFWFEYYGNEASFGKSATSYTKYRILCEDNSMAYLKANFDTSEIIFVAEEGNEYGNMYAYSGTYIGLPDTSE</sequence>
<dbReference type="RefSeq" id="WP_116722565.1">
    <property type="nucleotide sequence ID" value="NZ_CP011524.1"/>
</dbReference>
<proteinExistence type="predicted"/>
<keyword evidence="1" id="KW-0732">Signal</keyword>
<name>A0A2U1BCT8_9FIRM</name>
<evidence type="ECO:0000313" key="3">
    <source>
        <dbReference type="Proteomes" id="UP000245778"/>
    </source>
</evidence>
<reference evidence="2 3" key="1">
    <citation type="submission" date="2018-04" db="EMBL/GenBank/DDBJ databases">
        <title>Genomic Encyclopedia of Type Strains, Phase IV (KMG-IV): sequencing the most valuable type-strain genomes for metagenomic binning, comparative biology and taxonomic classification.</title>
        <authorList>
            <person name="Goeker M."/>
        </authorList>
    </citation>
    <scope>NUCLEOTIDE SEQUENCE [LARGE SCALE GENOMIC DNA]</scope>
    <source>
        <strain evidence="2 3">DSM 26588</strain>
    </source>
</reference>
<accession>A0A2U1BCT8</accession>